<dbReference type="AlphaFoldDB" id="A0A9N9E0T2"/>
<evidence type="ECO:0000313" key="2">
    <source>
        <dbReference type="EMBL" id="CAG8660547.1"/>
    </source>
</evidence>
<evidence type="ECO:0000259" key="1">
    <source>
        <dbReference type="PROSITE" id="PS50011"/>
    </source>
</evidence>
<dbReference type="Pfam" id="PF07714">
    <property type="entry name" value="PK_Tyr_Ser-Thr"/>
    <property type="match status" value="1"/>
</dbReference>
<keyword evidence="3" id="KW-1185">Reference proteome</keyword>
<name>A0A9N9E0T2_9GLOM</name>
<dbReference type="SUPFAM" id="SSF56112">
    <property type="entry name" value="Protein kinase-like (PK-like)"/>
    <property type="match status" value="1"/>
</dbReference>
<protein>
    <submittedName>
        <fullName evidence="2">2679_t:CDS:1</fullName>
    </submittedName>
</protein>
<dbReference type="InterPro" id="IPR011009">
    <property type="entry name" value="Kinase-like_dom_sf"/>
</dbReference>
<dbReference type="InterPro" id="IPR051681">
    <property type="entry name" value="Ser/Thr_Kinases-Pseudokinases"/>
</dbReference>
<dbReference type="Gene3D" id="1.10.510.10">
    <property type="entry name" value="Transferase(Phosphotransferase) domain 1"/>
    <property type="match status" value="1"/>
</dbReference>
<accession>A0A9N9E0T2</accession>
<proteinExistence type="predicted"/>
<dbReference type="GO" id="GO:0004674">
    <property type="term" value="F:protein serine/threonine kinase activity"/>
    <property type="evidence" value="ECO:0007669"/>
    <property type="project" value="TreeGrafter"/>
</dbReference>
<dbReference type="InterPro" id="IPR001245">
    <property type="entry name" value="Ser-Thr/Tyr_kinase_cat_dom"/>
</dbReference>
<reference evidence="2" key="1">
    <citation type="submission" date="2021-06" db="EMBL/GenBank/DDBJ databases">
        <authorList>
            <person name="Kallberg Y."/>
            <person name="Tangrot J."/>
            <person name="Rosling A."/>
        </authorList>
    </citation>
    <scope>NUCLEOTIDE SEQUENCE</scope>
    <source>
        <strain evidence="2">IN212</strain>
    </source>
</reference>
<evidence type="ECO:0000313" key="3">
    <source>
        <dbReference type="Proteomes" id="UP000789396"/>
    </source>
</evidence>
<dbReference type="PROSITE" id="PS50011">
    <property type="entry name" value="PROTEIN_KINASE_DOM"/>
    <property type="match status" value="1"/>
</dbReference>
<dbReference type="Proteomes" id="UP000789396">
    <property type="component" value="Unassembled WGS sequence"/>
</dbReference>
<dbReference type="EMBL" id="CAJVPZ010014755">
    <property type="protein sequence ID" value="CAG8660547.1"/>
    <property type="molecule type" value="Genomic_DNA"/>
</dbReference>
<gene>
    <name evidence="2" type="ORF">RFULGI_LOCUS8833</name>
</gene>
<organism evidence="2 3">
    <name type="scientific">Racocetra fulgida</name>
    <dbReference type="NCBI Taxonomy" id="60492"/>
    <lineage>
        <taxon>Eukaryota</taxon>
        <taxon>Fungi</taxon>
        <taxon>Fungi incertae sedis</taxon>
        <taxon>Mucoromycota</taxon>
        <taxon>Glomeromycotina</taxon>
        <taxon>Glomeromycetes</taxon>
        <taxon>Diversisporales</taxon>
        <taxon>Gigasporaceae</taxon>
        <taxon>Racocetra</taxon>
    </lineage>
</organism>
<dbReference type="PANTHER" id="PTHR44329">
    <property type="entry name" value="SERINE/THREONINE-PROTEIN KINASE TNNI3K-RELATED"/>
    <property type="match status" value="1"/>
</dbReference>
<sequence length="117" mass="13674">MTIDIKNWFQIAVENYNLKEIPYDDFGILKYVNRGAFGNVYCTSCNSIPSEKVAVKEIYITEDDDEKRIKMFLNEGGTLREYLKTAILSWEKKVELALQIVEGMSYLHNKMITHRDL</sequence>
<feature type="domain" description="Protein kinase" evidence="1">
    <location>
        <begin position="1"/>
        <end position="117"/>
    </location>
</feature>
<dbReference type="InterPro" id="IPR000719">
    <property type="entry name" value="Prot_kinase_dom"/>
</dbReference>
<dbReference type="GO" id="GO:0005524">
    <property type="term" value="F:ATP binding"/>
    <property type="evidence" value="ECO:0007669"/>
    <property type="project" value="InterPro"/>
</dbReference>
<comment type="caution">
    <text evidence="2">The sequence shown here is derived from an EMBL/GenBank/DDBJ whole genome shotgun (WGS) entry which is preliminary data.</text>
</comment>
<feature type="non-terminal residue" evidence="2">
    <location>
        <position position="117"/>
    </location>
</feature>
<dbReference type="OrthoDB" id="2418861at2759"/>